<dbReference type="Proteomes" id="UP000335636">
    <property type="component" value="Unassembled WGS sequence"/>
</dbReference>
<name>A0A5E4CTC8_MARMO</name>
<feature type="non-terminal residue" evidence="2">
    <location>
        <position position="1"/>
    </location>
</feature>
<dbReference type="AlphaFoldDB" id="A0A5E4CTC8"/>
<protein>
    <submittedName>
        <fullName evidence="2">Uncharacterized protein</fullName>
    </submittedName>
</protein>
<accession>A0A5E4CTC8</accession>
<proteinExistence type="predicted"/>
<feature type="compositionally biased region" description="Low complexity" evidence="1">
    <location>
        <begin position="83"/>
        <end position="95"/>
    </location>
</feature>
<gene>
    <name evidence="2" type="ORF">MONAX_5E010795</name>
</gene>
<feature type="compositionally biased region" description="Polar residues" evidence="1">
    <location>
        <begin position="1"/>
        <end position="18"/>
    </location>
</feature>
<comment type="caution">
    <text evidence="2">The sequence shown here is derived from an EMBL/GenBank/DDBJ whole genome shotgun (WGS) entry which is preliminary data.</text>
</comment>
<evidence type="ECO:0000313" key="3">
    <source>
        <dbReference type="Proteomes" id="UP000335636"/>
    </source>
</evidence>
<evidence type="ECO:0000313" key="2">
    <source>
        <dbReference type="EMBL" id="VTJ85063.1"/>
    </source>
</evidence>
<feature type="compositionally biased region" description="Low complexity" evidence="1">
    <location>
        <begin position="45"/>
        <end position="71"/>
    </location>
</feature>
<reference evidence="2" key="1">
    <citation type="submission" date="2019-04" db="EMBL/GenBank/DDBJ databases">
        <authorList>
            <person name="Alioto T."/>
            <person name="Alioto T."/>
        </authorList>
    </citation>
    <scope>NUCLEOTIDE SEQUENCE [LARGE SCALE GENOMIC DNA]</scope>
</reference>
<organism evidence="2 3">
    <name type="scientific">Marmota monax</name>
    <name type="common">Woodchuck</name>
    <dbReference type="NCBI Taxonomy" id="9995"/>
    <lineage>
        <taxon>Eukaryota</taxon>
        <taxon>Metazoa</taxon>
        <taxon>Chordata</taxon>
        <taxon>Craniata</taxon>
        <taxon>Vertebrata</taxon>
        <taxon>Euteleostomi</taxon>
        <taxon>Mammalia</taxon>
        <taxon>Eutheria</taxon>
        <taxon>Euarchontoglires</taxon>
        <taxon>Glires</taxon>
        <taxon>Rodentia</taxon>
        <taxon>Sciuromorpha</taxon>
        <taxon>Sciuridae</taxon>
        <taxon>Xerinae</taxon>
        <taxon>Marmotini</taxon>
        <taxon>Marmota</taxon>
    </lineage>
</organism>
<feature type="non-terminal residue" evidence="2">
    <location>
        <position position="102"/>
    </location>
</feature>
<keyword evidence="3" id="KW-1185">Reference proteome</keyword>
<feature type="compositionally biased region" description="Basic residues" evidence="1">
    <location>
        <begin position="73"/>
        <end position="82"/>
    </location>
</feature>
<evidence type="ECO:0000256" key="1">
    <source>
        <dbReference type="SAM" id="MobiDB-lite"/>
    </source>
</evidence>
<feature type="region of interest" description="Disordered" evidence="1">
    <location>
        <begin position="1"/>
        <end position="102"/>
    </location>
</feature>
<sequence length="102" mass="10964">RERYLFTSSRQPRRSTAQGCRGTSGRAQPRESRASETHGISDSAPTPTSSPPRVSGPPGSSTRRRVGSVPPARRGHRERRSGRAPAPDAALAVPLQVRGGRR</sequence>
<dbReference type="EMBL" id="CABDUW010002012">
    <property type="protein sequence ID" value="VTJ85063.1"/>
    <property type="molecule type" value="Genomic_DNA"/>
</dbReference>